<dbReference type="InterPro" id="IPR001680">
    <property type="entry name" value="WD40_rpt"/>
</dbReference>
<dbReference type="AlphaFoldDB" id="A0A9R1RUE8"/>
<dbReference type="InterPro" id="IPR000547">
    <property type="entry name" value="Clathrin_H-chain/VPS_repeat"/>
</dbReference>
<feature type="region of interest" description="Disordered" evidence="11">
    <location>
        <begin position="1"/>
        <end position="40"/>
    </location>
</feature>
<dbReference type="InterPro" id="IPR015943">
    <property type="entry name" value="WD40/YVTN_repeat-like_dom_sf"/>
</dbReference>
<dbReference type="GO" id="GO:0009267">
    <property type="term" value="P:cellular response to starvation"/>
    <property type="evidence" value="ECO:0007669"/>
    <property type="project" value="TreeGrafter"/>
</dbReference>
<evidence type="ECO:0000256" key="4">
    <source>
        <dbReference type="ARBA" id="ARBA00022737"/>
    </source>
</evidence>
<dbReference type="InterPro" id="IPR057780">
    <property type="entry name" value="Beta-prop_Vps41"/>
</dbReference>
<dbReference type="InterPro" id="IPR011990">
    <property type="entry name" value="TPR-like_helical_dom_sf"/>
</dbReference>
<proteinExistence type="inferred from homology"/>
<evidence type="ECO:0000259" key="12">
    <source>
        <dbReference type="Pfam" id="PF23411"/>
    </source>
</evidence>
<organism evidence="14 15">
    <name type="scientific">Triticum turgidum subsp. durum</name>
    <name type="common">Durum wheat</name>
    <name type="synonym">Triticum durum</name>
    <dbReference type="NCBI Taxonomy" id="4567"/>
    <lineage>
        <taxon>Eukaryota</taxon>
        <taxon>Viridiplantae</taxon>
        <taxon>Streptophyta</taxon>
        <taxon>Embryophyta</taxon>
        <taxon>Tracheophyta</taxon>
        <taxon>Spermatophyta</taxon>
        <taxon>Magnoliopsida</taxon>
        <taxon>Liliopsida</taxon>
        <taxon>Poales</taxon>
        <taxon>Poaceae</taxon>
        <taxon>BOP clade</taxon>
        <taxon>Pooideae</taxon>
        <taxon>Triticodae</taxon>
        <taxon>Triticeae</taxon>
        <taxon>Triticinae</taxon>
        <taxon>Triticum</taxon>
    </lineage>
</organism>
<sequence>MSSAARRASHPALANGDGEYGPEEDEEEEEGDEGDEPEEEPRLKYQRLGGSVPAILSTDAAAAIAVTDRAVLLGTHDGTLHILDFQGNQSKEIKAHTATINDISFEDREYIGSCSDDGTIVISNLFTDEKLKFEYHRPMKAIALDPQYSRSNNRFATGGLAGQVLVLTKKSWVSGYNKKVLREGEGPIHSMKWRTDLLAWANDAGVKVHDMKTDRGIAFIEKPKGIPRPEVLLPHLVWQDDTVLVIGWGTSVKIAAIRTDSSQGLNGMQRSISAASSEKYVDIVGSFQTGYHISGIAPFGDLLVMLAYIPEEDDGDKKISTSVSSRQGTAQRPEIHLVSWKNDVLTTDALPIHGYEHYKAKDYTLAHAPFSGSSNAGGQWAAGDEPLYYIVSPKDIVVAKPRDTEDHIAWLLQHGWHEKALAAVEAGQGRTELLDEVALVALTTNASFHGLLLTTIKSWPPTLYSASPVISAIEPQLNSSSMTNSLKEALAELYVINSQYEKALSLFAELLKPEVFEFIEKHNLHDAIHDKVVNLMLLDCKRAVHLLIQHRDIIPPYEVVEQLLHASKSCDKKYLLHQYLHALFEVDIHAGKDYHDMQLELYADYEPRMLLPFLRTSQHYRLDKAYEIFAQKEFVKEQVFVLGRMGNAKEALSTIINKLEDIQEAVEFVTEQHDDELWDELIRQCLQKPEMVGMLLEHTVGNLDPLYIVSLVPDGLEIPKLRDRLVKIVTDYRTETSLRHGCNDILKADCVNLLVKYYHEARRGVCMASMDEEAQGARVNEGSSRTGDRSSTLRNLEMKSRTRCGARCCLCFDPLSIQDMSFIVFYCCHAYHQSCLEGGLDSMKSNSNARDSDDGSEDDEGSPSGESRMRCVLCTTAAA</sequence>
<evidence type="ECO:0000256" key="3">
    <source>
        <dbReference type="ARBA" id="ARBA00022574"/>
    </source>
</evidence>
<dbReference type="CDD" id="cd16687">
    <property type="entry name" value="RING-H2_Vps8"/>
    <property type="match status" value="1"/>
</dbReference>
<feature type="coiled-coil region" evidence="10">
    <location>
        <begin position="645"/>
        <end position="672"/>
    </location>
</feature>
<keyword evidence="4" id="KW-0677">Repeat</keyword>
<keyword evidence="10" id="KW-0175">Coiled coil</keyword>
<dbReference type="GO" id="GO:0016236">
    <property type="term" value="P:macroautophagy"/>
    <property type="evidence" value="ECO:0007669"/>
    <property type="project" value="TreeGrafter"/>
</dbReference>
<reference evidence="14 15" key="1">
    <citation type="submission" date="2017-09" db="EMBL/GenBank/DDBJ databases">
        <authorList>
            <consortium name="International Durum Wheat Genome Sequencing Consortium (IDWGSC)"/>
            <person name="Milanesi L."/>
        </authorList>
    </citation>
    <scope>NUCLEOTIDE SEQUENCE [LARGE SCALE GENOMIC DNA]</scope>
    <source>
        <strain evidence="15">cv. Svevo</strain>
    </source>
</reference>
<dbReference type="Gene3D" id="2.130.10.10">
    <property type="entry name" value="YVTN repeat-like/Quinoprotein amine dehydrogenase"/>
    <property type="match status" value="1"/>
</dbReference>
<evidence type="ECO:0000256" key="5">
    <source>
        <dbReference type="ARBA" id="ARBA00022927"/>
    </source>
</evidence>
<keyword evidence="3" id="KW-0853">WD repeat</keyword>
<dbReference type="InterPro" id="IPR057779">
    <property type="entry name" value="Znf_RING_Vps41"/>
</dbReference>
<dbReference type="InterPro" id="IPR036322">
    <property type="entry name" value="WD40_repeat_dom_sf"/>
</dbReference>
<name>A0A9R1RUE8_TRITD</name>
<dbReference type="PIRSF" id="PIRSF028921">
    <property type="entry name" value="VPS41"/>
    <property type="match status" value="1"/>
</dbReference>
<dbReference type="InterPro" id="IPR045111">
    <property type="entry name" value="Vps41/Vps8"/>
</dbReference>
<protein>
    <recommendedName>
        <fullName evidence="6 8">Vacuolar protein sorting-associated protein 41 homolog</fullName>
    </recommendedName>
</protein>
<evidence type="ECO:0000313" key="15">
    <source>
        <dbReference type="Proteomes" id="UP000324705"/>
    </source>
</evidence>
<dbReference type="SMART" id="SM00320">
    <property type="entry name" value="WD40"/>
    <property type="match status" value="2"/>
</dbReference>
<dbReference type="FunFam" id="1.25.40.10:FF:000545">
    <property type="entry name" value="Vacuolar protein sorting-associated protein 41 homolog"/>
    <property type="match status" value="1"/>
</dbReference>
<evidence type="ECO:0000256" key="1">
    <source>
        <dbReference type="ARBA" id="ARBA00009582"/>
    </source>
</evidence>
<evidence type="ECO:0000256" key="10">
    <source>
        <dbReference type="SAM" id="Coils"/>
    </source>
</evidence>
<feature type="compositionally biased region" description="Acidic residues" evidence="11">
    <location>
        <begin position="20"/>
        <end position="39"/>
    </location>
</feature>
<dbReference type="SUPFAM" id="SSF50978">
    <property type="entry name" value="WD40 repeat-like"/>
    <property type="match status" value="1"/>
</dbReference>
<comment type="similarity">
    <text evidence="1 8">Belongs to the VPS41 family.</text>
</comment>
<feature type="region of interest" description="Disordered" evidence="11">
    <location>
        <begin position="846"/>
        <end position="869"/>
    </location>
</feature>
<feature type="repeat" description="CHCR" evidence="9">
    <location>
        <begin position="547"/>
        <end position="694"/>
    </location>
</feature>
<feature type="domain" description="Vps41 C-terminal RING finger" evidence="13">
    <location>
        <begin position="807"/>
        <end position="844"/>
    </location>
</feature>
<evidence type="ECO:0000259" key="13">
    <source>
        <dbReference type="Pfam" id="PF23555"/>
    </source>
</evidence>
<dbReference type="PROSITE" id="PS50236">
    <property type="entry name" value="CHCR"/>
    <property type="match status" value="1"/>
</dbReference>
<feature type="domain" description="Vps41 beta-propeller" evidence="12">
    <location>
        <begin position="43"/>
        <end position="400"/>
    </location>
</feature>
<evidence type="ECO:0000256" key="11">
    <source>
        <dbReference type="SAM" id="MobiDB-lite"/>
    </source>
</evidence>
<dbReference type="EMBL" id="LT934114">
    <property type="protein sequence ID" value="VAH54199.1"/>
    <property type="molecule type" value="Genomic_DNA"/>
</dbReference>
<evidence type="ECO:0000256" key="9">
    <source>
        <dbReference type="PROSITE-ProRule" id="PRU01006"/>
    </source>
</evidence>
<comment type="function">
    <text evidence="7 8">Required for vacuolar assembly and vacuolar traffic.</text>
</comment>
<evidence type="ECO:0000256" key="7">
    <source>
        <dbReference type="ARBA" id="ARBA00059029"/>
    </source>
</evidence>
<dbReference type="GO" id="GO:0034058">
    <property type="term" value="P:endosomal vesicle fusion"/>
    <property type="evidence" value="ECO:0007669"/>
    <property type="project" value="UniProtKB-UniRule"/>
</dbReference>
<dbReference type="GO" id="GO:0006623">
    <property type="term" value="P:protein targeting to vacuole"/>
    <property type="evidence" value="ECO:0007669"/>
    <property type="project" value="InterPro"/>
</dbReference>
<dbReference type="GO" id="GO:0030897">
    <property type="term" value="C:HOPS complex"/>
    <property type="evidence" value="ECO:0007669"/>
    <property type="project" value="UniProtKB-UniRule"/>
</dbReference>
<dbReference type="Pfam" id="PF23555">
    <property type="entry name" value="zf-RING_Vps41"/>
    <property type="match status" value="1"/>
</dbReference>
<evidence type="ECO:0000256" key="8">
    <source>
        <dbReference type="PIRNR" id="PIRNR028921"/>
    </source>
</evidence>
<dbReference type="Proteomes" id="UP000324705">
    <property type="component" value="Chromosome 2B"/>
</dbReference>
<dbReference type="Pfam" id="PF23411">
    <property type="entry name" value="Beta-prop_Vps41"/>
    <property type="match status" value="1"/>
</dbReference>
<dbReference type="GO" id="GO:0005770">
    <property type="term" value="C:late endosome"/>
    <property type="evidence" value="ECO:0007669"/>
    <property type="project" value="UniProtKB-UniRule"/>
</dbReference>
<dbReference type="FunFam" id="2.130.10.10:FF:000554">
    <property type="entry name" value="Vacuolar protein sorting-associated protein 41 homolog"/>
    <property type="match status" value="1"/>
</dbReference>
<evidence type="ECO:0000313" key="14">
    <source>
        <dbReference type="EMBL" id="VAH54199.1"/>
    </source>
</evidence>
<dbReference type="SMART" id="SM00299">
    <property type="entry name" value="CLH"/>
    <property type="match status" value="1"/>
</dbReference>
<keyword evidence="15" id="KW-1185">Reference proteome</keyword>
<accession>A0A9R1RUE8</accession>
<dbReference type="Gene3D" id="1.25.40.10">
    <property type="entry name" value="Tetratricopeptide repeat domain"/>
    <property type="match status" value="1"/>
</dbReference>
<gene>
    <name evidence="14" type="ORF">TRITD_2Bv1G253580</name>
</gene>
<evidence type="ECO:0000256" key="6">
    <source>
        <dbReference type="ARBA" id="ARBA00029538"/>
    </source>
</evidence>
<evidence type="ECO:0000256" key="2">
    <source>
        <dbReference type="ARBA" id="ARBA00022448"/>
    </source>
</evidence>
<keyword evidence="2 8" id="KW-0813">Transport</keyword>
<keyword evidence="5 8" id="KW-0653">Protein transport</keyword>
<dbReference type="Gramene" id="TRITD2Bv1G253580.3">
    <property type="protein sequence ID" value="TRITD2Bv1G253580.3"/>
    <property type="gene ID" value="TRITD2Bv1G253580"/>
</dbReference>
<dbReference type="PANTHER" id="PTHR12616:SF1">
    <property type="entry name" value="VACUOLAR PROTEIN SORTING-ASSOCIATED PROTEIN 41 HOMOLOG"/>
    <property type="match status" value="1"/>
</dbReference>
<dbReference type="Pfam" id="PF23556">
    <property type="entry name" value="TPR_Vps41"/>
    <property type="match status" value="1"/>
</dbReference>
<dbReference type="PANTHER" id="PTHR12616">
    <property type="entry name" value="VACUOLAR PROTEIN SORTING VPS41"/>
    <property type="match status" value="1"/>
</dbReference>
<dbReference type="InterPro" id="IPR016902">
    <property type="entry name" value="Vps41"/>
</dbReference>